<keyword evidence="3" id="KW-1185">Reference proteome</keyword>
<dbReference type="Proteomes" id="UP000625574">
    <property type="component" value="Unassembled WGS sequence"/>
</dbReference>
<accession>A0ABS0W1A9</accession>
<name>A0ABS0W1A9_9CORY</name>
<comment type="caution">
    <text evidence="2">The sequence shown here is derived from an EMBL/GenBank/DDBJ whole genome shotgun (WGS) entry which is preliminary data.</text>
</comment>
<evidence type="ECO:0000313" key="3">
    <source>
        <dbReference type="Proteomes" id="UP000625574"/>
    </source>
</evidence>
<protein>
    <submittedName>
        <fullName evidence="2">Uncharacterized protein</fullName>
    </submittedName>
</protein>
<organism evidence="2 3">
    <name type="scientific">Corynebacterium marambiense</name>
    <dbReference type="NCBI Taxonomy" id="2765364"/>
    <lineage>
        <taxon>Bacteria</taxon>
        <taxon>Bacillati</taxon>
        <taxon>Actinomycetota</taxon>
        <taxon>Actinomycetes</taxon>
        <taxon>Mycobacteriales</taxon>
        <taxon>Corynebacteriaceae</taxon>
        <taxon>Corynebacterium</taxon>
    </lineage>
</organism>
<dbReference type="EMBL" id="JAEIOT010000016">
    <property type="protein sequence ID" value="MBI9001655.1"/>
    <property type="molecule type" value="Genomic_DNA"/>
</dbReference>
<proteinExistence type="predicted"/>
<dbReference type="RefSeq" id="WP_198737119.1">
    <property type="nucleotide sequence ID" value="NZ_JAEIOT010000016.1"/>
</dbReference>
<evidence type="ECO:0000313" key="2">
    <source>
        <dbReference type="EMBL" id="MBI9001655.1"/>
    </source>
</evidence>
<reference evidence="2 3" key="1">
    <citation type="submission" date="2020-12" db="EMBL/GenBank/DDBJ databases">
        <title>Genome public.</title>
        <authorList>
            <person name="Sun Q."/>
        </authorList>
    </citation>
    <scope>NUCLEOTIDE SEQUENCE [LARGE SCALE GENOMIC DNA]</scope>
    <source>
        <strain evidence="2 3">CCM 8864</strain>
    </source>
</reference>
<feature type="region of interest" description="Disordered" evidence="1">
    <location>
        <begin position="1"/>
        <end position="44"/>
    </location>
</feature>
<evidence type="ECO:0000256" key="1">
    <source>
        <dbReference type="SAM" id="MobiDB-lite"/>
    </source>
</evidence>
<gene>
    <name evidence="2" type="ORF">JDV76_11900</name>
</gene>
<sequence length="160" mass="18034">MLTTVPGHVHVKTIRRQEHRSAEPPTRAHPRGSYGPSTTASPEARRASHRLIVVCLEAAFAVRPPTQLRMAEYSVQVRQLVQIRHRQILRGRSGKAGRVTLTSLHIRREDTVPDDTGTAGKMLLEVCGSARAAGRRWAFAARIERDTETRPWRMTALRLF</sequence>